<evidence type="ECO:0000256" key="5">
    <source>
        <dbReference type="ARBA" id="ARBA00022857"/>
    </source>
</evidence>
<keyword evidence="5" id="KW-0521">NADP</keyword>
<dbReference type="EC" id="1.2.1.50" evidence="4"/>
<comment type="similarity">
    <text evidence="3">Belongs to the LuxC family.</text>
</comment>
<reference evidence="9 10" key="1">
    <citation type="submission" date="2021-08" db="EMBL/GenBank/DDBJ databases">
        <title>Shewanella putrefaciens YZ-J, complete genome.</title>
        <authorList>
            <person name="Yi Z."/>
        </authorList>
    </citation>
    <scope>NUCLEOTIDE SEQUENCE [LARGE SCALE GENOMIC DNA]</scope>
    <source>
        <strain evidence="9 10">YZ-J</strain>
    </source>
</reference>
<dbReference type="Proteomes" id="UP000827084">
    <property type="component" value="Chromosome"/>
</dbReference>
<protein>
    <recommendedName>
        <fullName evidence="4">long-chain-fatty-acyl-CoA reductase</fullName>
        <ecNumber evidence="4">1.2.1.50</ecNumber>
    </recommendedName>
</protein>
<dbReference type="RefSeq" id="WP_011788737.1">
    <property type="nucleotide sequence ID" value="NZ_BMPK01000008.1"/>
</dbReference>
<comment type="function">
    <text evidence="1">LuxC is the fatty acid reductase enzyme responsible for synthesis of the aldehyde substrate for the luminescent reaction catalyzed by luciferase.</text>
</comment>
<keyword evidence="6" id="KW-0560">Oxidoreductase</keyword>
<comment type="catalytic activity">
    <reaction evidence="8">
        <text>a long-chain fatty aldehyde + NADP(+) + CoA = a long-chain fatty acyl-CoA + NADPH + H(+)</text>
        <dbReference type="Rhea" id="RHEA:15437"/>
        <dbReference type="ChEBI" id="CHEBI:15378"/>
        <dbReference type="ChEBI" id="CHEBI:17176"/>
        <dbReference type="ChEBI" id="CHEBI:57287"/>
        <dbReference type="ChEBI" id="CHEBI:57783"/>
        <dbReference type="ChEBI" id="CHEBI:58349"/>
        <dbReference type="ChEBI" id="CHEBI:83139"/>
        <dbReference type="EC" id="1.2.1.50"/>
    </reaction>
</comment>
<evidence type="ECO:0000313" key="10">
    <source>
        <dbReference type="Proteomes" id="UP000827084"/>
    </source>
</evidence>
<evidence type="ECO:0000256" key="1">
    <source>
        <dbReference type="ARBA" id="ARBA00003277"/>
    </source>
</evidence>
<dbReference type="EMBL" id="CP080635">
    <property type="protein sequence ID" value="QYX71710.1"/>
    <property type="molecule type" value="Genomic_DNA"/>
</dbReference>
<dbReference type="InterPro" id="IPR008670">
    <property type="entry name" value="CoA_reduct_LuxC"/>
</dbReference>
<name>A0ABX8X8D4_SHEPU</name>
<sequence>MQRYISINQALDAPEVEHLLRGQTGTRFNPVPLACFAPVIREFLADLSQRLQQQYRMVPELAAFGFWLRPRQVEQQVLRLSGRAPLGMVFHLVPSNVPTIAFYSWIMALLMGNSSIIRLSSRKHPTQEIMLELLSAMLLESRWSPIAERTRFIRYQHNDEITKWFSEECHLRVIWGGDKTIRAIRQLGLSATAQELVFPDRRSMAIIDSQWVSTLDTDTWASLVSEFKQDCTLFDQKACSSPTMLVWIGQPDIAVKQRLLEETFYTFGLNSSLVMERLVQSQMNAAIVQSQELTCYKGVSVFSHQKPTILDYTGPGLLTESVMPNWQAISNTYWDIQTCVYLGESLAQCRDELSCIVGRVDRVVKPGQALAFDWYWDGIDILHSCSRKKCNWGNHG</sequence>
<dbReference type="Pfam" id="PF05893">
    <property type="entry name" value="LuxC"/>
    <property type="match status" value="1"/>
</dbReference>
<organism evidence="9 10">
    <name type="scientific">Shewanella putrefaciens</name>
    <name type="common">Pseudomonas putrefaciens</name>
    <dbReference type="NCBI Taxonomy" id="24"/>
    <lineage>
        <taxon>Bacteria</taxon>
        <taxon>Pseudomonadati</taxon>
        <taxon>Pseudomonadota</taxon>
        <taxon>Gammaproteobacteria</taxon>
        <taxon>Alteromonadales</taxon>
        <taxon>Shewanellaceae</taxon>
        <taxon>Shewanella</taxon>
    </lineage>
</organism>
<keyword evidence="7" id="KW-0455">Luminescence</keyword>
<comment type="pathway">
    <text evidence="2">Lipid metabolism; fatty acid reduction for biolumincescence.</text>
</comment>
<dbReference type="InterPro" id="IPR016162">
    <property type="entry name" value="Ald_DH_N"/>
</dbReference>
<evidence type="ECO:0000256" key="2">
    <source>
        <dbReference type="ARBA" id="ARBA00004908"/>
    </source>
</evidence>
<evidence type="ECO:0000256" key="4">
    <source>
        <dbReference type="ARBA" id="ARBA00013020"/>
    </source>
</evidence>
<evidence type="ECO:0000256" key="8">
    <source>
        <dbReference type="ARBA" id="ARBA00049412"/>
    </source>
</evidence>
<accession>A0ABX8X8D4</accession>
<evidence type="ECO:0000313" key="9">
    <source>
        <dbReference type="EMBL" id="QYX71710.1"/>
    </source>
</evidence>
<dbReference type="GeneID" id="67444220"/>
<dbReference type="SUPFAM" id="SSF53720">
    <property type="entry name" value="ALDH-like"/>
    <property type="match status" value="1"/>
</dbReference>
<evidence type="ECO:0000256" key="7">
    <source>
        <dbReference type="ARBA" id="ARBA00023223"/>
    </source>
</evidence>
<dbReference type="Gene3D" id="3.40.605.10">
    <property type="entry name" value="Aldehyde Dehydrogenase, Chain A, domain 1"/>
    <property type="match status" value="1"/>
</dbReference>
<evidence type="ECO:0000256" key="3">
    <source>
        <dbReference type="ARBA" id="ARBA00010915"/>
    </source>
</evidence>
<dbReference type="InterPro" id="IPR016161">
    <property type="entry name" value="Ald_DH/histidinol_DH"/>
</dbReference>
<evidence type="ECO:0000256" key="6">
    <source>
        <dbReference type="ARBA" id="ARBA00023002"/>
    </source>
</evidence>
<proteinExistence type="inferred from homology"/>
<keyword evidence="10" id="KW-1185">Reference proteome</keyword>
<gene>
    <name evidence="9" type="ORF">K3G22_13125</name>
</gene>